<evidence type="ECO:0000256" key="2">
    <source>
        <dbReference type="SAM" id="Phobius"/>
    </source>
</evidence>
<dbReference type="PATRIC" id="fig|1178515.4.peg.3784"/>
<reference evidence="3 4" key="1">
    <citation type="submission" date="2015-01" db="EMBL/GenBank/DDBJ databases">
        <title>Paenibacillus swuensis/DY6/whole genome sequencing.</title>
        <authorList>
            <person name="Kim M.K."/>
            <person name="Srinivasan S."/>
            <person name="Lee J.-J."/>
        </authorList>
    </citation>
    <scope>NUCLEOTIDE SEQUENCE [LARGE SCALE GENOMIC DNA]</scope>
    <source>
        <strain evidence="3 4">DY6</strain>
    </source>
</reference>
<organism evidence="3 4">
    <name type="scientific">Paenibacillus swuensis</name>
    <dbReference type="NCBI Taxonomy" id="1178515"/>
    <lineage>
        <taxon>Bacteria</taxon>
        <taxon>Bacillati</taxon>
        <taxon>Bacillota</taxon>
        <taxon>Bacilli</taxon>
        <taxon>Bacillales</taxon>
        <taxon>Paenibacillaceae</taxon>
        <taxon>Paenibacillus</taxon>
    </lineage>
</organism>
<dbReference type="STRING" id="1178515.SY83_18740"/>
<gene>
    <name evidence="3" type="ORF">SY83_18740</name>
</gene>
<dbReference type="RefSeq" id="WP_068609276.1">
    <property type="nucleotide sequence ID" value="NZ_CP011388.1"/>
</dbReference>
<keyword evidence="4" id="KW-1185">Reference proteome</keyword>
<accession>A0A172TLS5</accession>
<feature type="transmembrane region" description="Helical" evidence="2">
    <location>
        <begin position="45"/>
        <end position="64"/>
    </location>
</feature>
<protein>
    <submittedName>
        <fullName evidence="3">Uncharacterized protein</fullName>
    </submittedName>
</protein>
<dbReference type="KEGG" id="pswu:SY83_18740"/>
<dbReference type="Proteomes" id="UP000076927">
    <property type="component" value="Chromosome"/>
</dbReference>
<keyword evidence="2" id="KW-0812">Transmembrane</keyword>
<keyword evidence="2" id="KW-1133">Transmembrane helix</keyword>
<proteinExistence type="predicted"/>
<feature type="region of interest" description="Disordered" evidence="1">
    <location>
        <begin position="1"/>
        <end position="36"/>
    </location>
</feature>
<dbReference type="EMBL" id="CP011388">
    <property type="protein sequence ID" value="ANE47991.1"/>
    <property type="molecule type" value="Genomic_DNA"/>
</dbReference>
<feature type="compositionally biased region" description="Basic and acidic residues" evidence="1">
    <location>
        <begin position="13"/>
        <end position="30"/>
    </location>
</feature>
<dbReference type="AlphaFoldDB" id="A0A172TLS5"/>
<name>A0A172TLS5_9BACL</name>
<evidence type="ECO:0000313" key="4">
    <source>
        <dbReference type="Proteomes" id="UP000076927"/>
    </source>
</evidence>
<keyword evidence="2" id="KW-0472">Membrane</keyword>
<sequence length="68" mass="8230">MSFEPRSIKHSQNRSETERKRDQDEHSIEPRHKKHPSNKVRMANLYYNTLIVLFIILTGGLIFWEYSR</sequence>
<evidence type="ECO:0000256" key="1">
    <source>
        <dbReference type="SAM" id="MobiDB-lite"/>
    </source>
</evidence>
<evidence type="ECO:0000313" key="3">
    <source>
        <dbReference type="EMBL" id="ANE47991.1"/>
    </source>
</evidence>